<feature type="domain" description="LysM" evidence="2">
    <location>
        <begin position="160"/>
        <end position="204"/>
    </location>
</feature>
<comment type="caution">
    <text evidence="3">The sequence shown here is derived from an EMBL/GenBank/DDBJ whole genome shotgun (WGS) entry which is preliminary data.</text>
</comment>
<dbReference type="EMBL" id="MFTI01000009">
    <property type="protein sequence ID" value="OGI61020.1"/>
    <property type="molecule type" value="Genomic_DNA"/>
</dbReference>
<accession>A0A1F6UUE9</accession>
<dbReference type="AlphaFoldDB" id="A0A1F6UUE9"/>
<keyword evidence="1" id="KW-0732">Signal</keyword>
<dbReference type="SUPFAM" id="SSF51261">
    <property type="entry name" value="Duplicated hybrid motif"/>
    <property type="match status" value="1"/>
</dbReference>
<dbReference type="InterPro" id="IPR036779">
    <property type="entry name" value="LysM_dom_sf"/>
</dbReference>
<evidence type="ECO:0000313" key="4">
    <source>
        <dbReference type="Proteomes" id="UP000177869"/>
    </source>
</evidence>
<protein>
    <recommendedName>
        <fullName evidence="2">LysM domain-containing protein</fullName>
    </recommendedName>
</protein>
<dbReference type="CDD" id="cd12797">
    <property type="entry name" value="M23_peptidase"/>
    <property type="match status" value="1"/>
</dbReference>
<evidence type="ECO:0000313" key="3">
    <source>
        <dbReference type="EMBL" id="OGI61020.1"/>
    </source>
</evidence>
<dbReference type="InterPro" id="IPR018392">
    <property type="entry name" value="LysM"/>
</dbReference>
<dbReference type="PROSITE" id="PS51782">
    <property type="entry name" value="LYSM"/>
    <property type="match status" value="2"/>
</dbReference>
<sequence>MTFFLVFGTFLGFLAVPIEVKAGFLSYIMGTEAYADIATSQSEDNSQTMALLQANVSSVPIFKDKNDKIGQIDKNTSINIVSDNALLPVVSPLNALGGPDSGDFSLDQTSIYVVRKGDTISEIADMFGVSVDTILSVNEMKKGDSLKEGDVLLILPFSGIEHTVTKGQTLQGIANLYKIEVDEILFANDINLDAKLAVGKKLMIPGVEMLNETTPKPKSGSRIKGDNSYSSMPSVAGYFKNPVPGGRKTRGIKPGHKGVDMAAPTGTPIQAAADGAVLIARSGRNGGFGTYVVIQHPNGVKTLYAHMSKLGTTSGATVSQGQIIGFVGSTGNSTGSHLHFETIGAKNPF</sequence>
<dbReference type="InterPro" id="IPR050570">
    <property type="entry name" value="Cell_wall_metabolism_enzyme"/>
</dbReference>
<name>A0A1F6UUE9_9BACT</name>
<dbReference type="PANTHER" id="PTHR21666">
    <property type="entry name" value="PEPTIDASE-RELATED"/>
    <property type="match status" value="1"/>
</dbReference>
<dbReference type="GO" id="GO:0004222">
    <property type="term" value="F:metalloendopeptidase activity"/>
    <property type="evidence" value="ECO:0007669"/>
    <property type="project" value="TreeGrafter"/>
</dbReference>
<reference evidence="3 4" key="1">
    <citation type="journal article" date="2016" name="Nat. Commun.">
        <title>Thousands of microbial genomes shed light on interconnected biogeochemical processes in an aquifer system.</title>
        <authorList>
            <person name="Anantharaman K."/>
            <person name="Brown C.T."/>
            <person name="Hug L.A."/>
            <person name="Sharon I."/>
            <person name="Castelle C.J."/>
            <person name="Probst A.J."/>
            <person name="Thomas B.C."/>
            <person name="Singh A."/>
            <person name="Wilkins M.J."/>
            <person name="Karaoz U."/>
            <person name="Brodie E.L."/>
            <person name="Williams K.H."/>
            <person name="Hubbard S.S."/>
            <person name="Banfield J.F."/>
        </authorList>
    </citation>
    <scope>NUCLEOTIDE SEQUENCE [LARGE SCALE GENOMIC DNA]</scope>
</reference>
<dbReference type="Gene3D" id="3.10.350.10">
    <property type="entry name" value="LysM domain"/>
    <property type="match status" value="2"/>
</dbReference>
<dbReference type="InterPro" id="IPR011055">
    <property type="entry name" value="Dup_hybrid_motif"/>
</dbReference>
<dbReference type="Pfam" id="PF01551">
    <property type="entry name" value="Peptidase_M23"/>
    <property type="match status" value="1"/>
</dbReference>
<dbReference type="SMART" id="SM00257">
    <property type="entry name" value="LysM"/>
    <property type="match status" value="2"/>
</dbReference>
<dbReference type="STRING" id="1801732.A2814_01140"/>
<proteinExistence type="predicted"/>
<dbReference type="Proteomes" id="UP000177869">
    <property type="component" value="Unassembled WGS sequence"/>
</dbReference>
<dbReference type="PANTHER" id="PTHR21666:SF289">
    <property type="entry name" value="L-ALA--D-GLU ENDOPEPTIDASE"/>
    <property type="match status" value="1"/>
</dbReference>
<dbReference type="Pfam" id="PF01476">
    <property type="entry name" value="LysM"/>
    <property type="match status" value="2"/>
</dbReference>
<dbReference type="Gene3D" id="2.70.70.10">
    <property type="entry name" value="Glucose Permease (Domain IIA)"/>
    <property type="match status" value="1"/>
</dbReference>
<organism evidence="3 4">
    <name type="scientific">Candidatus Nomurabacteria bacterium RIFCSPHIGHO2_01_FULL_38_19</name>
    <dbReference type="NCBI Taxonomy" id="1801732"/>
    <lineage>
        <taxon>Bacteria</taxon>
        <taxon>Candidatus Nomuraibacteriota</taxon>
    </lineage>
</organism>
<dbReference type="InterPro" id="IPR016047">
    <property type="entry name" value="M23ase_b-sheet_dom"/>
</dbReference>
<feature type="domain" description="LysM" evidence="2">
    <location>
        <begin position="110"/>
        <end position="154"/>
    </location>
</feature>
<dbReference type="CDD" id="cd00118">
    <property type="entry name" value="LysM"/>
    <property type="match status" value="2"/>
</dbReference>
<gene>
    <name evidence="3" type="ORF">A2814_01140</name>
</gene>
<dbReference type="SUPFAM" id="SSF54106">
    <property type="entry name" value="LysM domain"/>
    <property type="match status" value="2"/>
</dbReference>
<evidence type="ECO:0000256" key="1">
    <source>
        <dbReference type="ARBA" id="ARBA00022729"/>
    </source>
</evidence>
<evidence type="ECO:0000259" key="2">
    <source>
        <dbReference type="PROSITE" id="PS51782"/>
    </source>
</evidence>